<dbReference type="PROSITE" id="PS51892">
    <property type="entry name" value="SUBTILASE"/>
    <property type="match status" value="1"/>
</dbReference>
<dbReference type="EMBL" id="JACXYU010000011">
    <property type="protein sequence ID" value="MBD3933716.1"/>
    <property type="molecule type" value="Genomic_DNA"/>
</dbReference>
<dbReference type="InterPro" id="IPR000209">
    <property type="entry name" value="Peptidase_S8/S53_dom"/>
</dbReference>
<name>A0A927F1W3_9ACTN</name>
<evidence type="ECO:0000256" key="2">
    <source>
        <dbReference type="ARBA" id="ARBA00022670"/>
    </source>
</evidence>
<dbReference type="RefSeq" id="WP_191211005.1">
    <property type="nucleotide sequence ID" value="NZ_BAABKL010000033.1"/>
</dbReference>
<dbReference type="PROSITE" id="PS00138">
    <property type="entry name" value="SUBTILASE_SER"/>
    <property type="match status" value="1"/>
</dbReference>
<accession>A0A927F1W3</accession>
<proteinExistence type="inferred from homology"/>
<evidence type="ECO:0000256" key="4">
    <source>
        <dbReference type="ARBA" id="ARBA00022825"/>
    </source>
</evidence>
<evidence type="ECO:0000256" key="1">
    <source>
        <dbReference type="ARBA" id="ARBA00011073"/>
    </source>
</evidence>
<evidence type="ECO:0000256" key="6">
    <source>
        <dbReference type="RuleBase" id="RU003355"/>
    </source>
</evidence>
<gene>
    <name evidence="10" type="ORF">IF129_19425</name>
</gene>
<feature type="active site" description="Charge relay system" evidence="5">
    <location>
        <position position="194"/>
    </location>
</feature>
<comment type="caution">
    <text evidence="10">The sequence shown here is derived from an EMBL/GenBank/DDBJ whole genome shotgun (WGS) entry which is preliminary data.</text>
</comment>
<reference evidence="10" key="1">
    <citation type="submission" date="2020-09" db="EMBL/GenBank/DDBJ databases">
        <title>Secondary metabolite and genome analysis of marine Streptomyces chumphonensis KK1-2T.</title>
        <authorList>
            <person name="Phongsopitanun W."/>
            <person name="Kanchanasin P."/>
            <person name="Pittayakhajonwut P."/>
            <person name="Suwanborirux K."/>
            <person name="Tanasupawat S."/>
        </authorList>
    </citation>
    <scope>NUCLEOTIDE SEQUENCE</scope>
    <source>
        <strain evidence="10">KK1-2</strain>
    </source>
</reference>
<evidence type="ECO:0000256" key="3">
    <source>
        <dbReference type="ARBA" id="ARBA00022801"/>
    </source>
</evidence>
<dbReference type="PROSITE" id="PS51318">
    <property type="entry name" value="TAT"/>
    <property type="match status" value="1"/>
</dbReference>
<organism evidence="10 11">
    <name type="scientific">Streptomyces chumphonensis</name>
    <dbReference type="NCBI Taxonomy" id="1214925"/>
    <lineage>
        <taxon>Bacteria</taxon>
        <taxon>Bacillati</taxon>
        <taxon>Actinomycetota</taxon>
        <taxon>Actinomycetes</taxon>
        <taxon>Kitasatosporales</taxon>
        <taxon>Streptomycetaceae</taxon>
        <taxon>Streptomyces</taxon>
    </lineage>
</organism>
<dbReference type="Proteomes" id="UP000632289">
    <property type="component" value="Unassembled WGS sequence"/>
</dbReference>
<dbReference type="Gene3D" id="3.40.50.200">
    <property type="entry name" value="Peptidase S8/S53 domain"/>
    <property type="match status" value="1"/>
</dbReference>
<evidence type="ECO:0000259" key="9">
    <source>
        <dbReference type="Pfam" id="PF05922"/>
    </source>
</evidence>
<feature type="domain" description="Inhibitor I9" evidence="9">
    <location>
        <begin position="77"/>
        <end position="114"/>
    </location>
</feature>
<keyword evidence="4 5" id="KW-0720">Serine protease</keyword>
<keyword evidence="2 5" id="KW-0645">Protease</keyword>
<dbReference type="Pfam" id="PF00082">
    <property type="entry name" value="Peptidase_S8"/>
    <property type="match status" value="1"/>
</dbReference>
<evidence type="ECO:0000259" key="8">
    <source>
        <dbReference type="Pfam" id="PF00082"/>
    </source>
</evidence>
<dbReference type="Pfam" id="PF05922">
    <property type="entry name" value="Inhibitor_I9"/>
    <property type="match status" value="1"/>
</dbReference>
<evidence type="ECO:0000313" key="11">
    <source>
        <dbReference type="Proteomes" id="UP000632289"/>
    </source>
</evidence>
<dbReference type="GO" id="GO:0005615">
    <property type="term" value="C:extracellular space"/>
    <property type="evidence" value="ECO:0007669"/>
    <property type="project" value="TreeGrafter"/>
</dbReference>
<feature type="chain" id="PRO_5037158463" evidence="7">
    <location>
        <begin position="26"/>
        <end position="399"/>
    </location>
</feature>
<dbReference type="InterPro" id="IPR006311">
    <property type="entry name" value="TAT_signal"/>
</dbReference>
<feature type="active site" description="Charge relay system" evidence="5">
    <location>
        <position position="161"/>
    </location>
</feature>
<dbReference type="InterPro" id="IPR023827">
    <property type="entry name" value="Peptidase_S8_Asp-AS"/>
</dbReference>
<dbReference type="InterPro" id="IPR037045">
    <property type="entry name" value="S8pro/Inhibitor_I9_sf"/>
</dbReference>
<keyword evidence="3 5" id="KW-0378">Hydrolase</keyword>
<dbReference type="AlphaFoldDB" id="A0A927F1W3"/>
<dbReference type="GO" id="GO:0006508">
    <property type="term" value="P:proteolysis"/>
    <property type="evidence" value="ECO:0007669"/>
    <property type="project" value="UniProtKB-KW"/>
</dbReference>
<dbReference type="CDD" id="cd04077">
    <property type="entry name" value="Peptidases_S8_PCSK9_ProteinaseK_like"/>
    <property type="match status" value="1"/>
</dbReference>
<dbReference type="SUPFAM" id="SSF54897">
    <property type="entry name" value="Protease propeptides/inhibitors"/>
    <property type="match status" value="1"/>
</dbReference>
<dbReference type="InterPro" id="IPR010259">
    <property type="entry name" value="S8pro/Inhibitor_I9"/>
</dbReference>
<feature type="domain" description="Peptidase S8/S53" evidence="8">
    <location>
        <begin position="152"/>
        <end position="380"/>
    </location>
</feature>
<dbReference type="InterPro" id="IPR015500">
    <property type="entry name" value="Peptidase_S8_subtilisin-rel"/>
</dbReference>
<dbReference type="InterPro" id="IPR022398">
    <property type="entry name" value="Peptidase_S8_His-AS"/>
</dbReference>
<dbReference type="SUPFAM" id="SSF52743">
    <property type="entry name" value="Subtilisin-like"/>
    <property type="match status" value="1"/>
</dbReference>
<dbReference type="InterPro" id="IPR034193">
    <property type="entry name" value="PCSK9_ProteinaseK-like"/>
</dbReference>
<dbReference type="PANTHER" id="PTHR43806:SF11">
    <property type="entry name" value="CEREVISIN-RELATED"/>
    <property type="match status" value="1"/>
</dbReference>
<dbReference type="InterPro" id="IPR050131">
    <property type="entry name" value="Peptidase_S8_subtilisin-like"/>
</dbReference>
<protein>
    <submittedName>
        <fullName evidence="10">S8 family peptidase</fullName>
    </submittedName>
</protein>
<dbReference type="PRINTS" id="PR00723">
    <property type="entry name" value="SUBTILISIN"/>
</dbReference>
<keyword evidence="11" id="KW-1185">Reference proteome</keyword>
<dbReference type="InterPro" id="IPR023828">
    <property type="entry name" value="Peptidase_S8_Ser-AS"/>
</dbReference>
<evidence type="ECO:0000313" key="10">
    <source>
        <dbReference type="EMBL" id="MBD3933716.1"/>
    </source>
</evidence>
<dbReference type="Gene3D" id="3.30.70.80">
    <property type="entry name" value="Peptidase S8 propeptide/proteinase inhibitor I9"/>
    <property type="match status" value="1"/>
</dbReference>
<evidence type="ECO:0000256" key="7">
    <source>
        <dbReference type="SAM" id="SignalP"/>
    </source>
</evidence>
<dbReference type="GO" id="GO:0004252">
    <property type="term" value="F:serine-type endopeptidase activity"/>
    <property type="evidence" value="ECO:0007669"/>
    <property type="project" value="UniProtKB-UniRule"/>
</dbReference>
<feature type="signal peptide" evidence="7">
    <location>
        <begin position="1"/>
        <end position="25"/>
    </location>
</feature>
<dbReference type="PANTHER" id="PTHR43806">
    <property type="entry name" value="PEPTIDASE S8"/>
    <property type="match status" value="1"/>
</dbReference>
<feature type="active site" description="Charge relay system" evidence="5">
    <location>
        <position position="344"/>
    </location>
</feature>
<dbReference type="PROSITE" id="PS00137">
    <property type="entry name" value="SUBTILASE_HIS"/>
    <property type="match status" value="1"/>
</dbReference>
<keyword evidence="7" id="KW-0732">Signal</keyword>
<dbReference type="PROSITE" id="PS00136">
    <property type="entry name" value="SUBTILASE_ASP"/>
    <property type="match status" value="1"/>
</dbReference>
<dbReference type="FunFam" id="3.40.50.200:FF:000014">
    <property type="entry name" value="Proteinase K"/>
    <property type="match status" value="1"/>
</dbReference>
<sequence>MFRSLTRRLALATAAALLPAPLVAAAPDGGAPEPERTVLAPLIHSADPIPGRYLVTLDAGFDPAGVARGVGAEPSFVYRAAVLGFAAPLTDAQVAAVRRAPGVAAVEQDARVRLNDPLALPRPAAPAATWGLDRIDQRELPLDGDYSVGGDGSGVTAYVMDTGIDYDHSEFGGRAGAGFDAVGDGRDGADCNGHGTHVAGTVGGGTYGVAREVSLVSVRVLDCEGRGSTGGIIAGLDWTARNAAKPAVLNASLGGGYSYATNAAVDNLARAGVLPVVAAGNSDRNACSVSPAGADSALTVGATRRDDEEAQFSNHGPCVDLYAPGVDIVSARLGGGGVALNGTSMAAPHVAGVAALLQQENGDVSAAALARLLTRTATPDQVGNIGPGSPNRLLFTGSL</sequence>
<dbReference type="InterPro" id="IPR036852">
    <property type="entry name" value="Peptidase_S8/S53_dom_sf"/>
</dbReference>
<comment type="similarity">
    <text evidence="1 5 6">Belongs to the peptidase S8 family.</text>
</comment>
<evidence type="ECO:0000256" key="5">
    <source>
        <dbReference type="PROSITE-ProRule" id="PRU01240"/>
    </source>
</evidence>